<organism evidence="2 3">
    <name type="scientific">Salvator merianae</name>
    <name type="common">Argentine black and white tegu</name>
    <name type="synonym">Tupinambis merianae</name>
    <dbReference type="NCBI Taxonomy" id="96440"/>
    <lineage>
        <taxon>Eukaryota</taxon>
        <taxon>Metazoa</taxon>
        <taxon>Chordata</taxon>
        <taxon>Craniata</taxon>
        <taxon>Vertebrata</taxon>
        <taxon>Euteleostomi</taxon>
        <taxon>Lepidosauria</taxon>
        <taxon>Squamata</taxon>
        <taxon>Bifurcata</taxon>
        <taxon>Unidentata</taxon>
        <taxon>Episquamata</taxon>
        <taxon>Laterata</taxon>
        <taxon>Teiioidea</taxon>
        <taxon>Teiidae</taxon>
        <taxon>Salvator</taxon>
    </lineage>
</organism>
<protein>
    <submittedName>
        <fullName evidence="2">von Willebrand factor A domain containing 5B1</fullName>
    </submittedName>
</protein>
<dbReference type="GeneTree" id="ENSGT00940000158938"/>
<dbReference type="Ensembl" id="ENSSMRT00000011656.1">
    <property type="protein sequence ID" value="ENSSMRP00000010001.1"/>
    <property type="gene ID" value="ENSSMRG00000007940.1"/>
</dbReference>
<dbReference type="InterPro" id="IPR052627">
    <property type="entry name" value="VWA_domain-containing"/>
</dbReference>
<reference evidence="2" key="2">
    <citation type="submission" date="2025-09" db="UniProtKB">
        <authorList>
            <consortium name="Ensembl"/>
        </authorList>
    </citation>
    <scope>IDENTIFICATION</scope>
</reference>
<keyword evidence="3" id="KW-1185">Reference proteome</keyword>
<evidence type="ECO:0000313" key="3">
    <source>
        <dbReference type="Proteomes" id="UP000694421"/>
    </source>
</evidence>
<dbReference type="PANTHER" id="PTHR46299:SF1">
    <property type="entry name" value="VON WILLEBRAND FACTOR A DOMAIN-CONTAINING PROTEIN 5B1"/>
    <property type="match status" value="1"/>
</dbReference>
<proteinExistence type="predicted"/>
<name>A0A8D0BM88_SALMN</name>
<evidence type="ECO:0000256" key="1">
    <source>
        <dbReference type="SAM" id="MobiDB-lite"/>
    </source>
</evidence>
<sequence length="250" mass="27650">MEVDRVFSAVGQRPTLPCEDLGNRKAKVGNPDRKSGVEHLRCLDGPPVRSPALPHLNFFPHFGNVSPSAQVSLQLACGSFLLNKAFCDAINIPLEKLKWTSPFACHRMALSPSVSWGQHISAITIHPSSRPESLPSPPESQADSGRGSEADNSELQSWLTDLELQQKAEPEGMLWATAVALAWLEHSSASYFIEWELVAAKASLWLSEQDFPEGRSLLAVKAAAQQLFVLLRHWDENLEFNLLCYNPKNV</sequence>
<accession>A0A8D0BM88</accession>
<dbReference type="Proteomes" id="UP000694421">
    <property type="component" value="Unplaced"/>
</dbReference>
<feature type="region of interest" description="Disordered" evidence="1">
    <location>
        <begin position="127"/>
        <end position="151"/>
    </location>
</feature>
<dbReference type="PANTHER" id="PTHR46299">
    <property type="entry name" value="VON WILLEBRAND FACTOR A DOMAIN-CONTAINING PROTEIN 5B2-RELATED"/>
    <property type="match status" value="1"/>
</dbReference>
<dbReference type="AlphaFoldDB" id="A0A8D0BM88"/>
<evidence type="ECO:0000313" key="2">
    <source>
        <dbReference type="Ensembl" id="ENSSMRP00000010001.1"/>
    </source>
</evidence>
<reference evidence="2" key="1">
    <citation type="submission" date="2025-08" db="UniProtKB">
        <authorList>
            <consortium name="Ensembl"/>
        </authorList>
    </citation>
    <scope>IDENTIFICATION</scope>
</reference>